<feature type="compositionally biased region" description="Basic and acidic residues" evidence="8">
    <location>
        <begin position="21"/>
        <end position="56"/>
    </location>
</feature>
<dbReference type="GO" id="GO:1904071">
    <property type="term" value="P:presynaptic active zone assembly"/>
    <property type="evidence" value="ECO:0007669"/>
    <property type="project" value="TreeGrafter"/>
</dbReference>
<evidence type="ECO:0000256" key="4">
    <source>
        <dbReference type="ARBA" id="ARBA00022833"/>
    </source>
</evidence>
<dbReference type="GO" id="GO:0098978">
    <property type="term" value="C:glutamatergic synapse"/>
    <property type="evidence" value="ECO:0007669"/>
    <property type="project" value="TreeGrafter"/>
</dbReference>
<dbReference type="PANTHER" id="PTHR14113:SF6">
    <property type="entry name" value="PROTEIN PICCOLO"/>
    <property type="match status" value="1"/>
</dbReference>
<feature type="compositionally biased region" description="Low complexity" evidence="8">
    <location>
        <begin position="1"/>
        <end position="10"/>
    </location>
</feature>
<feature type="region of interest" description="Disordered" evidence="8">
    <location>
        <begin position="1"/>
        <end position="75"/>
    </location>
</feature>
<dbReference type="GO" id="GO:0098982">
    <property type="term" value="C:GABA-ergic synapse"/>
    <property type="evidence" value="ECO:0007669"/>
    <property type="project" value="TreeGrafter"/>
</dbReference>
<name>A0AAJ7VDW7_LATCA</name>
<feature type="domain" description="Zinc finger piccolo-type" evidence="9">
    <location>
        <begin position="393"/>
        <end position="433"/>
    </location>
</feature>
<evidence type="ECO:0000256" key="5">
    <source>
        <dbReference type="ARBA" id="ARBA00023018"/>
    </source>
</evidence>
<dbReference type="AlphaFoldDB" id="A0AAJ7VDW7"/>
<dbReference type="GO" id="GO:0035418">
    <property type="term" value="P:protein localization to synapse"/>
    <property type="evidence" value="ECO:0007669"/>
    <property type="project" value="TreeGrafter"/>
</dbReference>
<evidence type="ECO:0000313" key="11">
    <source>
        <dbReference type="RefSeq" id="XP_018548701.1"/>
    </source>
</evidence>
<feature type="non-terminal residue" evidence="11">
    <location>
        <position position="435"/>
    </location>
</feature>
<evidence type="ECO:0000256" key="1">
    <source>
        <dbReference type="ARBA" id="ARBA00022723"/>
    </source>
</evidence>
<dbReference type="PANTHER" id="PTHR14113">
    <property type="entry name" value="PICCOLO/BASSOON"/>
    <property type="match status" value="1"/>
</dbReference>
<keyword evidence="2" id="KW-0677">Repeat</keyword>
<evidence type="ECO:0000256" key="7">
    <source>
        <dbReference type="ARBA" id="ARBA00034101"/>
    </source>
</evidence>
<keyword evidence="1" id="KW-0479">Metal-binding</keyword>
<dbReference type="GeneID" id="108894518"/>
<evidence type="ECO:0000256" key="6">
    <source>
        <dbReference type="ARBA" id="ARBA00023273"/>
    </source>
</evidence>
<gene>
    <name evidence="11" type="primary">LOC108894518</name>
</gene>
<dbReference type="Pfam" id="PF05715">
    <property type="entry name" value="zf-piccolo"/>
    <property type="match status" value="2"/>
</dbReference>
<dbReference type="InterPro" id="IPR008899">
    <property type="entry name" value="Znf_piccolo"/>
</dbReference>
<dbReference type="InterPro" id="IPR011011">
    <property type="entry name" value="Znf_FYVE_PHD"/>
</dbReference>
<feature type="compositionally biased region" description="Basic and acidic residues" evidence="8">
    <location>
        <begin position="167"/>
        <end position="190"/>
    </location>
</feature>
<sequence length="435" mass="46417">MSTTAPVSPKTTPPASPKTQPAKDTKPPATQKIEEKKPEKPQQDKTSTKVQAKVDKTPSVPPQAPADTQGAPKADQSICPLCKVELNMGSKDPPNYNTCTECKTTVCNLCGFNPMPNMAEVKEWLCLNCQMQRALGASEPTGPSVKKPQPSPSKVEQKDMPASVQEKSTESTAVKKEVTQATPLKKEIPKPETPLPAVVKMAETSQQGSMQKKPDISGTEKGQAQDVAGQQQLVGKQVQLPQTTKPEVKAVLTKQEAVKPPQQPLKSATPPAKSAPPPAQPAKQESGGFFGFGVLKHSRLQQSLLTVQDEPKTTPPTPRKMSTTVPVSSKPTPPVSPKMPPAKETRPPATQKSEPPQQPMPAPSAQAKVEKAPPEPSKPLEVTQVTPKADLSICPLCKVELNMGSKDSPNYNTCTACKNTVCNLCGFNPMPHTAA</sequence>
<feature type="region of interest" description="Disordered" evidence="8">
    <location>
        <begin position="136"/>
        <end position="384"/>
    </location>
</feature>
<dbReference type="SUPFAM" id="SSF57903">
    <property type="entry name" value="FYVE/PHD zinc finger"/>
    <property type="match status" value="2"/>
</dbReference>
<keyword evidence="3" id="KW-0863">Zinc-finger</keyword>
<dbReference type="GO" id="GO:0098882">
    <property type="term" value="F:structural constituent of presynaptic active zone"/>
    <property type="evidence" value="ECO:0007669"/>
    <property type="project" value="TreeGrafter"/>
</dbReference>
<feature type="domain" description="Zinc finger piccolo-type" evidence="9">
    <location>
        <begin position="78"/>
        <end position="135"/>
    </location>
</feature>
<evidence type="ECO:0000256" key="2">
    <source>
        <dbReference type="ARBA" id="ARBA00022737"/>
    </source>
</evidence>
<keyword evidence="5" id="KW-0770">Synapse</keyword>
<comment type="subcellular location">
    <subcellularLocation>
        <location evidence="7">Presynaptic active zone</location>
    </subcellularLocation>
</comment>
<feature type="compositionally biased region" description="Low complexity" evidence="8">
    <location>
        <begin position="321"/>
        <end position="330"/>
    </location>
</feature>
<evidence type="ECO:0000259" key="9">
    <source>
        <dbReference type="Pfam" id="PF05715"/>
    </source>
</evidence>
<keyword evidence="4" id="KW-0862">Zinc</keyword>
<dbReference type="InterPro" id="IPR052098">
    <property type="entry name" value="Presynaptic_Scaffold_Bsn/Pclo"/>
</dbReference>
<dbReference type="InterPro" id="IPR013083">
    <property type="entry name" value="Znf_RING/FYVE/PHD"/>
</dbReference>
<dbReference type="Gene3D" id="3.30.40.10">
    <property type="entry name" value="Zinc/RING finger domain, C3HC4 (zinc finger)"/>
    <property type="match status" value="2"/>
</dbReference>
<proteinExistence type="predicted"/>
<dbReference type="GO" id="GO:0048788">
    <property type="term" value="C:cytoskeleton of presynaptic active zone"/>
    <property type="evidence" value="ECO:0007669"/>
    <property type="project" value="TreeGrafter"/>
</dbReference>
<feature type="compositionally biased region" description="Low complexity" evidence="8">
    <location>
        <begin position="143"/>
        <end position="154"/>
    </location>
</feature>
<dbReference type="RefSeq" id="XP_018548701.1">
    <property type="nucleotide sequence ID" value="XM_018693185.1"/>
</dbReference>
<feature type="compositionally biased region" description="Pro residues" evidence="8">
    <location>
        <begin position="331"/>
        <end position="340"/>
    </location>
</feature>
<evidence type="ECO:0000256" key="3">
    <source>
        <dbReference type="ARBA" id="ARBA00022771"/>
    </source>
</evidence>
<dbReference type="KEGG" id="lcf:108894518"/>
<keyword evidence="6" id="KW-0966">Cell projection</keyword>
<protein>
    <submittedName>
        <fullName evidence="11">Protein bassoon-like</fullName>
    </submittedName>
</protein>
<dbReference type="GO" id="GO:0008270">
    <property type="term" value="F:zinc ion binding"/>
    <property type="evidence" value="ECO:0007669"/>
    <property type="project" value="UniProtKB-KW"/>
</dbReference>
<reference evidence="11" key="1">
    <citation type="submission" date="2025-08" db="UniProtKB">
        <authorList>
            <consortium name="RefSeq"/>
        </authorList>
    </citation>
    <scope>IDENTIFICATION</scope>
    <source>
        <tissue evidence="11">Brain</tissue>
    </source>
</reference>
<organism evidence="10 11">
    <name type="scientific">Lates calcarifer</name>
    <name type="common">Barramundi</name>
    <name type="synonym">Holocentrus calcarifer</name>
    <dbReference type="NCBI Taxonomy" id="8187"/>
    <lineage>
        <taxon>Eukaryota</taxon>
        <taxon>Metazoa</taxon>
        <taxon>Chordata</taxon>
        <taxon>Craniata</taxon>
        <taxon>Vertebrata</taxon>
        <taxon>Euteleostomi</taxon>
        <taxon>Actinopterygii</taxon>
        <taxon>Neopterygii</taxon>
        <taxon>Teleostei</taxon>
        <taxon>Neoteleostei</taxon>
        <taxon>Acanthomorphata</taxon>
        <taxon>Carangaria</taxon>
        <taxon>Carangaria incertae sedis</taxon>
        <taxon>Centropomidae</taxon>
        <taxon>Lates</taxon>
    </lineage>
</organism>
<evidence type="ECO:0000313" key="10">
    <source>
        <dbReference type="Proteomes" id="UP000694890"/>
    </source>
</evidence>
<feature type="compositionally biased region" description="Low complexity" evidence="8">
    <location>
        <begin position="229"/>
        <end position="242"/>
    </location>
</feature>
<evidence type="ECO:0000256" key="8">
    <source>
        <dbReference type="SAM" id="MobiDB-lite"/>
    </source>
</evidence>
<dbReference type="GO" id="GO:0030424">
    <property type="term" value="C:axon"/>
    <property type="evidence" value="ECO:0007669"/>
    <property type="project" value="TreeGrafter"/>
</dbReference>
<accession>A0AAJ7VDW7</accession>
<dbReference type="Proteomes" id="UP000694890">
    <property type="component" value="Unplaced"/>
</dbReference>